<dbReference type="STRING" id="1122180.Lokhon_00759"/>
<accession>A0A017HFE2</accession>
<keyword evidence="2" id="KW-1185">Reference proteome</keyword>
<dbReference type="HOGENOM" id="CLU_216453_0_0_5"/>
<evidence type="ECO:0000313" key="1">
    <source>
        <dbReference type="EMBL" id="EYD73232.1"/>
    </source>
</evidence>
<comment type="caution">
    <text evidence="1">The sequence shown here is derived from an EMBL/GenBank/DDBJ whole genome shotgun (WGS) entry which is preliminary data.</text>
</comment>
<proteinExistence type="predicted"/>
<dbReference type="EMBL" id="APGJ01000003">
    <property type="protein sequence ID" value="EYD73232.1"/>
    <property type="molecule type" value="Genomic_DNA"/>
</dbReference>
<organism evidence="1 2">
    <name type="scientific">Limimaricola hongkongensis DSM 17492</name>
    <dbReference type="NCBI Taxonomy" id="1122180"/>
    <lineage>
        <taxon>Bacteria</taxon>
        <taxon>Pseudomonadati</taxon>
        <taxon>Pseudomonadota</taxon>
        <taxon>Alphaproteobacteria</taxon>
        <taxon>Rhodobacterales</taxon>
        <taxon>Paracoccaceae</taxon>
        <taxon>Limimaricola</taxon>
    </lineage>
</organism>
<dbReference type="RefSeq" id="WP_017927740.1">
    <property type="nucleotide sequence ID" value="NZ_KB822996.1"/>
</dbReference>
<name>A0A017HFE2_9RHOB</name>
<dbReference type="Proteomes" id="UP000025047">
    <property type="component" value="Unassembled WGS sequence"/>
</dbReference>
<sequence>MLQTILIGSCISVQGLLVKKLANGRMQVRVGKRLYEGRPANASPKAA</sequence>
<dbReference type="PATRIC" id="fig|1122180.6.peg.757"/>
<evidence type="ECO:0000313" key="2">
    <source>
        <dbReference type="Proteomes" id="UP000025047"/>
    </source>
</evidence>
<gene>
    <name evidence="1" type="ORF">Lokhon_00759</name>
</gene>
<reference evidence="1 2" key="1">
    <citation type="submission" date="2013-03" db="EMBL/GenBank/DDBJ databases">
        <authorList>
            <person name="Fiebig A."/>
            <person name="Goeker M."/>
            <person name="Klenk H.-P.P."/>
        </authorList>
    </citation>
    <scope>NUCLEOTIDE SEQUENCE [LARGE SCALE GENOMIC DNA]</scope>
    <source>
        <strain evidence="1 2">DSM 17492</strain>
    </source>
</reference>
<protein>
    <recommendedName>
        <fullName evidence="3">Translation initiation factor 2</fullName>
    </recommendedName>
</protein>
<evidence type="ECO:0008006" key="3">
    <source>
        <dbReference type="Google" id="ProtNLM"/>
    </source>
</evidence>
<dbReference type="eggNOG" id="ENOG50339RZ">
    <property type="taxonomic scope" value="Bacteria"/>
</dbReference>
<dbReference type="AlphaFoldDB" id="A0A017HFE2"/>